<protein>
    <submittedName>
        <fullName evidence="6">L-threonine 3-dehydrogenase</fullName>
        <ecNumber evidence="6">1.1.1.103</ecNumber>
    </submittedName>
</protein>
<dbReference type="InterPro" id="IPR036291">
    <property type="entry name" value="NAD(P)-bd_dom_sf"/>
</dbReference>
<dbReference type="InterPro" id="IPR002328">
    <property type="entry name" value="ADH_Zn_CS"/>
</dbReference>
<dbReference type="InterPro" id="IPR013154">
    <property type="entry name" value="ADH-like_N"/>
</dbReference>
<dbReference type="PROSITE" id="PS00059">
    <property type="entry name" value="ADH_ZINC"/>
    <property type="match status" value="1"/>
</dbReference>
<dbReference type="PANTHER" id="PTHR43401">
    <property type="entry name" value="L-THREONINE 3-DEHYDROGENASE"/>
    <property type="match status" value="1"/>
</dbReference>
<evidence type="ECO:0000313" key="7">
    <source>
        <dbReference type="Proteomes" id="UP000095645"/>
    </source>
</evidence>
<evidence type="ECO:0000256" key="4">
    <source>
        <dbReference type="RuleBase" id="RU361277"/>
    </source>
</evidence>
<dbReference type="Gene3D" id="3.40.50.720">
    <property type="entry name" value="NAD(P)-binding Rossmann-like Domain"/>
    <property type="match status" value="1"/>
</dbReference>
<evidence type="ECO:0000259" key="5">
    <source>
        <dbReference type="SMART" id="SM00829"/>
    </source>
</evidence>
<dbReference type="CDD" id="cd08234">
    <property type="entry name" value="threonine_DH_like"/>
    <property type="match status" value="1"/>
</dbReference>
<dbReference type="GO" id="GO:0008743">
    <property type="term" value="F:L-threonine 3-dehydrogenase activity"/>
    <property type="evidence" value="ECO:0007669"/>
    <property type="project" value="UniProtKB-EC"/>
</dbReference>
<keyword evidence="3 6" id="KW-0560">Oxidoreductase</keyword>
<evidence type="ECO:0000256" key="1">
    <source>
        <dbReference type="ARBA" id="ARBA00022723"/>
    </source>
</evidence>
<dbReference type="SUPFAM" id="SSF51735">
    <property type="entry name" value="NAD(P)-binding Rossmann-fold domains"/>
    <property type="match status" value="1"/>
</dbReference>
<proteinExistence type="inferred from homology"/>
<dbReference type="RefSeq" id="WP_055057819.1">
    <property type="nucleotide sequence ID" value="NZ_CYZP01000009.1"/>
</dbReference>
<organism evidence="6 7">
    <name type="scientific">Blautia obeum</name>
    <dbReference type="NCBI Taxonomy" id="40520"/>
    <lineage>
        <taxon>Bacteria</taxon>
        <taxon>Bacillati</taxon>
        <taxon>Bacillota</taxon>
        <taxon>Clostridia</taxon>
        <taxon>Lachnospirales</taxon>
        <taxon>Lachnospiraceae</taxon>
        <taxon>Blautia</taxon>
    </lineage>
</organism>
<dbReference type="SUPFAM" id="SSF50129">
    <property type="entry name" value="GroES-like"/>
    <property type="match status" value="1"/>
</dbReference>
<keyword evidence="2 4" id="KW-0862">Zinc</keyword>
<evidence type="ECO:0000256" key="2">
    <source>
        <dbReference type="ARBA" id="ARBA00022833"/>
    </source>
</evidence>
<sequence length="351" mass="37871">MKCAVFNGKCNMTIDEREIPEPAADEVLIKIMACGVCGSDVHIFFGDQGSTSSIPPLIQGHEFSGVVVKIGKDVVECKVGDKVCADPADNCNDCYYCANGMMSHCENMGAIGTNRDGGFSQYCVVPSRLIHLLGEDVTFVEGAMAEPLACCINGADRSDIKVGDNVVVYGAGAIGILLMQLARMRGAARVIVIEPSEEKRKMAEKLGATLTINPMENKVADVLKEHKLEHIQVVIETCGLKSTSEEAMEIVDRQGTVVLFAVTALDATISLKTYNLFQREITIKGSFCSPYDMGRAVELINAHAIDVTTMLAGFEPLEKLPEILASRELRAKGKYVILPNGEEGKGTNITM</sequence>
<comment type="similarity">
    <text evidence="4">Belongs to the zinc-containing alcohol dehydrogenase family.</text>
</comment>
<dbReference type="SMART" id="SM00829">
    <property type="entry name" value="PKS_ER"/>
    <property type="match status" value="1"/>
</dbReference>
<evidence type="ECO:0000313" key="6">
    <source>
        <dbReference type="EMBL" id="CUN89647.1"/>
    </source>
</evidence>
<dbReference type="EC" id="1.1.1.103" evidence="6"/>
<dbReference type="InterPro" id="IPR013149">
    <property type="entry name" value="ADH-like_C"/>
</dbReference>
<reference evidence="6 7" key="1">
    <citation type="submission" date="2015-09" db="EMBL/GenBank/DDBJ databases">
        <authorList>
            <consortium name="Pathogen Informatics"/>
        </authorList>
    </citation>
    <scope>NUCLEOTIDE SEQUENCE [LARGE SCALE GENOMIC DNA]</scope>
    <source>
        <strain evidence="6 7">2789STDY5834861</strain>
    </source>
</reference>
<comment type="cofactor">
    <cofactor evidence="4">
        <name>Zn(2+)</name>
        <dbReference type="ChEBI" id="CHEBI:29105"/>
    </cofactor>
</comment>
<dbReference type="InterPro" id="IPR011032">
    <property type="entry name" value="GroES-like_sf"/>
</dbReference>
<dbReference type="EMBL" id="CYZP01000009">
    <property type="protein sequence ID" value="CUN89647.1"/>
    <property type="molecule type" value="Genomic_DNA"/>
</dbReference>
<dbReference type="GO" id="GO:0008270">
    <property type="term" value="F:zinc ion binding"/>
    <property type="evidence" value="ECO:0007669"/>
    <property type="project" value="InterPro"/>
</dbReference>
<gene>
    <name evidence="6" type="primary">tdh</name>
    <name evidence="6" type="ORF">ERS852476_01365</name>
</gene>
<dbReference type="InterPro" id="IPR020843">
    <property type="entry name" value="ER"/>
</dbReference>
<dbReference type="Gene3D" id="3.90.180.10">
    <property type="entry name" value="Medium-chain alcohol dehydrogenases, catalytic domain"/>
    <property type="match status" value="1"/>
</dbReference>
<accession>A0A174AMJ4</accession>
<dbReference type="PANTHER" id="PTHR43401:SF2">
    <property type="entry name" value="L-THREONINE 3-DEHYDROGENASE"/>
    <property type="match status" value="1"/>
</dbReference>
<keyword evidence="1 4" id="KW-0479">Metal-binding</keyword>
<dbReference type="Pfam" id="PF00107">
    <property type="entry name" value="ADH_zinc_N"/>
    <property type="match status" value="1"/>
</dbReference>
<dbReference type="Proteomes" id="UP000095645">
    <property type="component" value="Unassembled WGS sequence"/>
</dbReference>
<feature type="domain" description="Enoyl reductase (ER)" evidence="5">
    <location>
        <begin position="9"/>
        <end position="337"/>
    </location>
</feature>
<name>A0A174AMJ4_9FIRM</name>
<dbReference type="InterPro" id="IPR050129">
    <property type="entry name" value="Zn_alcohol_dh"/>
</dbReference>
<dbReference type="Pfam" id="PF08240">
    <property type="entry name" value="ADH_N"/>
    <property type="match status" value="1"/>
</dbReference>
<evidence type="ECO:0000256" key="3">
    <source>
        <dbReference type="ARBA" id="ARBA00023002"/>
    </source>
</evidence>
<dbReference type="AlphaFoldDB" id="A0A174AMJ4"/>